<evidence type="ECO:0000259" key="4">
    <source>
        <dbReference type="Pfam" id="PF24137"/>
    </source>
</evidence>
<evidence type="ECO:0000313" key="6">
    <source>
        <dbReference type="Proteomes" id="UP000241818"/>
    </source>
</evidence>
<feature type="domain" description="Diels-Alderase C-terminal" evidence="3">
    <location>
        <begin position="195"/>
        <end position="322"/>
    </location>
</feature>
<dbReference type="InterPro" id="IPR056402">
    <property type="entry name" value="DA_N"/>
</dbReference>
<dbReference type="EMBL" id="KZ679015">
    <property type="protein sequence ID" value="PSS12503.1"/>
    <property type="molecule type" value="Genomic_DNA"/>
</dbReference>
<sequence length="322" mass="34842">PVAINTSPLDPYQNIKLSAVNRTAWEQYYFDSVSADGSAGIAINFIRDASLASLARGVLRVRVDAVWPNGTKWTTNIFVNESCVTTCALATTGLWATAWQGIAFQFNISQNLTTASLSLTGPNVQGTWDIRSLTPPRTPDGSIYPSPHADVQFAPLLYWNEAIPLGKVTADLVIAGTSLTFTGYGGHDRNWAPFNWDSIAKSWYWLRGIAGPYSFVFWSFTSAVDNTTYTSAFVSENGTEIFATRNSQASDTAAYATLALSYGGKVHGTFADTSTGMTINMVEAGGGTHWRFSAQHTNIAFETEHGTYAAYSRFVDGISGGL</sequence>
<dbReference type="RefSeq" id="XP_024718501.1">
    <property type="nucleotide sequence ID" value="XM_024869583.1"/>
</dbReference>
<feature type="non-terminal residue" evidence="5">
    <location>
        <position position="322"/>
    </location>
</feature>
<accession>A0A2T3AV50</accession>
<gene>
    <name evidence="5" type="ORF">M430DRAFT_79040</name>
</gene>
<evidence type="ECO:0000313" key="5">
    <source>
        <dbReference type="EMBL" id="PSS12503.1"/>
    </source>
</evidence>
<evidence type="ECO:0000259" key="3">
    <source>
        <dbReference type="Pfam" id="PF22903"/>
    </source>
</evidence>
<evidence type="ECO:0000256" key="2">
    <source>
        <dbReference type="ARBA" id="ARBA00046325"/>
    </source>
</evidence>
<name>A0A2T3AV50_AMORE</name>
<protein>
    <recommendedName>
        <fullName evidence="7">AttH domain-containing protein</fullName>
    </recommendedName>
</protein>
<dbReference type="GO" id="GO:0016853">
    <property type="term" value="F:isomerase activity"/>
    <property type="evidence" value="ECO:0007669"/>
    <property type="project" value="UniProtKB-KW"/>
</dbReference>
<evidence type="ECO:0008006" key="7">
    <source>
        <dbReference type="Google" id="ProtNLM"/>
    </source>
</evidence>
<comment type="similarity">
    <text evidence="2">Belongs to the Diels-Alderase family.</text>
</comment>
<dbReference type="Pfam" id="PF24137">
    <property type="entry name" value="DA_N"/>
    <property type="match status" value="1"/>
</dbReference>
<dbReference type="STRING" id="857342.A0A2T3AV50"/>
<keyword evidence="6" id="KW-1185">Reference proteome</keyword>
<proteinExistence type="inferred from homology"/>
<dbReference type="Pfam" id="PF22903">
    <property type="entry name" value="DA_C"/>
    <property type="match status" value="1"/>
</dbReference>
<dbReference type="OrthoDB" id="5344254at2759"/>
<dbReference type="Proteomes" id="UP000241818">
    <property type="component" value="Unassembled WGS sequence"/>
</dbReference>
<dbReference type="InterPro" id="IPR054499">
    <property type="entry name" value="DA_C"/>
</dbReference>
<dbReference type="AlphaFoldDB" id="A0A2T3AV50"/>
<dbReference type="InParanoid" id="A0A2T3AV50"/>
<reference evidence="5 6" key="1">
    <citation type="journal article" date="2018" name="New Phytol.">
        <title>Comparative genomics and transcriptomics depict ericoid mycorrhizal fungi as versatile saprotrophs and plant mutualists.</title>
        <authorList>
            <person name="Martino E."/>
            <person name="Morin E."/>
            <person name="Grelet G.A."/>
            <person name="Kuo A."/>
            <person name="Kohler A."/>
            <person name="Daghino S."/>
            <person name="Barry K.W."/>
            <person name="Cichocki N."/>
            <person name="Clum A."/>
            <person name="Dockter R.B."/>
            <person name="Hainaut M."/>
            <person name="Kuo R.C."/>
            <person name="LaButti K."/>
            <person name="Lindahl B.D."/>
            <person name="Lindquist E.A."/>
            <person name="Lipzen A."/>
            <person name="Khouja H.R."/>
            <person name="Magnuson J."/>
            <person name="Murat C."/>
            <person name="Ohm R.A."/>
            <person name="Singer S.W."/>
            <person name="Spatafora J.W."/>
            <person name="Wang M."/>
            <person name="Veneault-Fourrey C."/>
            <person name="Henrissat B."/>
            <person name="Grigoriev I.V."/>
            <person name="Martin F.M."/>
            <person name="Perotto S."/>
        </authorList>
    </citation>
    <scope>NUCLEOTIDE SEQUENCE [LARGE SCALE GENOMIC DNA]</scope>
    <source>
        <strain evidence="5 6">ATCC 22711</strain>
    </source>
</reference>
<dbReference type="GeneID" id="36577664"/>
<dbReference type="SUPFAM" id="SSF159245">
    <property type="entry name" value="AttH-like"/>
    <property type="match status" value="1"/>
</dbReference>
<feature type="domain" description="Diels-Alderase N-terminal" evidence="4">
    <location>
        <begin position="17"/>
        <end position="191"/>
    </location>
</feature>
<feature type="non-terminal residue" evidence="5">
    <location>
        <position position="1"/>
    </location>
</feature>
<keyword evidence="1" id="KW-0413">Isomerase</keyword>
<organism evidence="5 6">
    <name type="scientific">Amorphotheca resinae ATCC 22711</name>
    <dbReference type="NCBI Taxonomy" id="857342"/>
    <lineage>
        <taxon>Eukaryota</taxon>
        <taxon>Fungi</taxon>
        <taxon>Dikarya</taxon>
        <taxon>Ascomycota</taxon>
        <taxon>Pezizomycotina</taxon>
        <taxon>Leotiomycetes</taxon>
        <taxon>Helotiales</taxon>
        <taxon>Amorphothecaceae</taxon>
        <taxon>Amorphotheca</taxon>
    </lineage>
</organism>
<evidence type="ECO:0000256" key="1">
    <source>
        <dbReference type="ARBA" id="ARBA00023235"/>
    </source>
</evidence>